<dbReference type="Pfam" id="PF04142">
    <property type="entry name" value="Nuc_sug_transp"/>
    <property type="match status" value="1"/>
</dbReference>
<feature type="transmembrane region" description="Helical" evidence="5">
    <location>
        <begin position="63"/>
        <end position="83"/>
    </location>
</feature>
<evidence type="ECO:0000313" key="6">
    <source>
        <dbReference type="EMBL" id="KAF3960106.1"/>
    </source>
</evidence>
<feature type="transmembrane region" description="Helical" evidence="5">
    <location>
        <begin position="30"/>
        <end position="51"/>
    </location>
</feature>
<dbReference type="EMBL" id="JRKL02002178">
    <property type="protein sequence ID" value="KAF3960106.1"/>
    <property type="molecule type" value="Genomic_DNA"/>
</dbReference>
<accession>A0A8J4R9P3</accession>
<keyword evidence="4 5" id="KW-0472">Membrane</keyword>
<dbReference type="InterPro" id="IPR007271">
    <property type="entry name" value="Nuc_sug_transpt"/>
</dbReference>
<sequence length="179" mass="20105">MGGYNFTMCWVRHISDKAEFRFFQTPVQGWVMAIVMALLSGLAGVYTEVIMKKRPSRNINVQNFSLNIFGIGFSTVAIVTQDFDAVMNKSFSIEAIVLVQGFFYGYSFIAALMILNQALSGLAVSMVMKYADNIVKWQAMLFTTSVSYYLFAFDISYAVIFGTAMVIVSEYLHTFGKQT</sequence>
<evidence type="ECO:0000313" key="7">
    <source>
        <dbReference type="Proteomes" id="UP000737018"/>
    </source>
</evidence>
<dbReference type="Proteomes" id="UP000737018">
    <property type="component" value="Unassembled WGS sequence"/>
</dbReference>
<evidence type="ECO:0000256" key="5">
    <source>
        <dbReference type="SAM" id="Phobius"/>
    </source>
</evidence>
<feature type="transmembrane region" description="Helical" evidence="5">
    <location>
        <begin position="148"/>
        <end position="168"/>
    </location>
</feature>
<comment type="caution">
    <text evidence="6">The sequence shown here is derived from an EMBL/GenBank/DDBJ whole genome shotgun (WGS) entry which is preliminary data.</text>
</comment>
<evidence type="ECO:0000256" key="1">
    <source>
        <dbReference type="ARBA" id="ARBA00004141"/>
    </source>
</evidence>
<dbReference type="GO" id="GO:0000139">
    <property type="term" value="C:Golgi membrane"/>
    <property type="evidence" value="ECO:0007669"/>
    <property type="project" value="InterPro"/>
</dbReference>
<evidence type="ECO:0000256" key="2">
    <source>
        <dbReference type="ARBA" id="ARBA00022692"/>
    </source>
</evidence>
<dbReference type="OrthoDB" id="408493at2759"/>
<reference evidence="6" key="1">
    <citation type="submission" date="2020-03" db="EMBL/GenBank/DDBJ databases">
        <title>Castanea mollissima Vanexum genome sequencing.</title>
        <authorList>
            <person name="Staton M."/>
        </authorList>
    </citation>
    <scope>NUCLEOTIDE SEQUENCE</scope>
    <source>
        <tissue evidence="6">Leaf</tissue>
    </source>
</reference>
<proteinExistence type="predicted"/>
<dbReference type="PANTHER" id="PTHR10231">
    <property type="entry name" value="NUCLEOTIDE-SUGAR TRANSMEMBRANE TRANSPORTER"/>
    <property type="match status" value="1"/>
</dbReference>
<gene>
    <name evidence="6" type="ORF">CMV_015149</name>
</gene>
<protein>
    <submittedName>
        <fullName evidence="6">Uncharacterized protein</fullName>
    </submittedName>
</protein>
<keyword evidence="7" id="KW-1185">Reference proteome</keyword>
<comment type="subcellular location">
    <subcellularLocation>
        <location evidence="1">Membrane</location>
        <topology evidence="1">Multi-pass membrane protein</topology>
    </subcellularLocation>
</comment>
<organism evidence="6 7">
    <name type="scientific">Castanea mollissima</name>
    <name type="common">Chinese chestnut</name>
    <dbReference type="NCBI Taxonomy" id="60419"/>
    <lineage>
        <taxon>Eukaryota</taxon>
        <taxon>Viridiplantae</taxon>
        <taxon>Streptophyta</taxon>
        <taxon>Embryophyta</taxon>
        <taxon>Tracheophyta</taxon>
        <taxon>Spermatophyta</taxon>
        <taxon>Magnoliopsida</taxon>
        <taxon>eudicotyledons</taxon>
        <taxon>Gunneridae</taxon>
        <taxon>Pentapetalae</taxon>
        <taxon>rosids</taxon>
        <taxon>fabids</taxon>
        <taxon>Fagales</taxon>
        <taxon>Fagaceae</taxon>
        <taxon>Castanea</taxon>
    </lineage>
</organism>
<keyword evidence="3 5" id="KW-1133">Transmembrane helix</keyword>
<evidence type="ECO:0000256" key="4">
    <source>
        <dbReference type="ARBA" id="ARBA00023136"/>
    </source>
</evidence>
<evidence type="ECO:0000256" key="3">
    <source>
        <dbReference type="ARBA" id="ARBA00022989"/>
    </source>
</evidence>
<dbReference type="GO" id="GO:0015165">
    <property type="term" value="F:pyrimidine nucleotide-sugar transmembrane transporter activity"/>
    <property type="evidence" value="ECO:0007669"/>
    <property type="project" value="InterPro"/>
</dbReference>
<feature type="transmembrane region" description="Helical" evidence="5">
    <location>
        <begin position="103"/>
        <end position="127"/>
    </location>
</feature>
<dbReference type="AlphaFoldDB" id="A0A8J4R9P3"/>
<keyword evidence="2 5" id="KW-0812">Transmembrane</keyword>
<name>A0A8J4R9P3_9ROSI</name>